<reference evidence="2 3" key="1">
    <citation type="submission" date="2016-10" db="EMBL/GenBank/DDBJ databases">
        <authorList>
            <person name="Varghese N."/>
            <person name="Submissions S."/>
        </authorList>
    </citation>
    <scope>NUCLEOTIDE SEQUENCE [LARGE SCALE GENOMIC DNA]</scope>
    <source>
        <strain evidence="2 3">DSM 1741</strain>
    </source>
</reference>
<dbReference type="GO" id="GO:0004497">
    <property type="term" value="F:monooxygenase activity"/>
    <property type="evidence" value="ECO:0007669"/>
    <property type="project" value="UniProtKB-KW"/>
</dbReference>
<evidence type="ECO:0000313" key="2">
    <source>
        <dbReference type="EMBL" id="SFL66084.1"/>
    </source>
</evidence>
<name>A0A8G2C359_DESNO</name>
<keyword evidence="2" id="KW-0560">Oxidoreductase</keyword>
<gene>
    <name evidence="2" type="ORF">SAMN05421830_104245</name>
</gene>
<dbReference type="EMBL" id="FOTO01000004">
    <property type="protein sequence ID" value="SFL66084.1"/>
    <property type="molecule type" value="Genomic_DNA"/>
</dbReference>
<protein>
    <submittedName>
        <fullName evidence="2">Quinol monooxygenase YgiN</fullName>
    </submittedName>
</protein>
<dbReference type="Gene3D" id="3.30.70.100">
    <property type="match status" value="1"/>
</dbReference>
<sequence length="106" mass="12218">MFAVMVNVHIKPEYRKDFVEAMLDDARGSVQNERACLLFNVVQDSENENCLHLYEVYASAGAFEEHKETSHFIRWVETTKNWFASPLEIATGVHLFPADAVWKKQA</sequence>
<dbReference type="PANTHER" id="PTHR33336:SF1">
    <property type="entry name" value="(4S)-4-HYDROXY-5-PHOSPHONOOXYPENTANE-2,3-DIONE ISOMERASE"/>
    <property type="match status" value="1"/>
</dbReference>
<evidence type="ECO:0000313" key="3">
    <source>
        <dbReference type="Proteomes" id="UP000199581"/>
    </source>
</evidence>
<dbReference type="PANTHER" id="PTHR33336">
    <property type="entry name" value="QUINOL MONOOXYGENASE YGIN-RELATED"/>
    <property type="match status" value="1"/>
</dbReference>
<dbReference type="Pfam" id="PF03992">
    <property type="entry name" value="ABM"/>
    <property type="match status" value="1"/>
</dbReference>
<dbReference type="RefSeq" id="WP_092191345.1">
    <property type="nucleotide sequence ID" value="NZ_FOTO01000004.1"/>
</dbReference>
<accession>A0A8G2C359</accession>
<dbReference type="InterPro" id="IPR050744">
    <property type="entry name" value="AI-2_Isomerase_LsrG"/>
</dbReference>
<keyword evidence="2" id="KW-0503">Monooxygenase</keyword>
<evidence type="ECO:0000259" key="1">
    <source>
        <dbReference type="PROSITE" id="PS51725"/>
    </source>
</evidence>
<dbReference type="OrthoDB" id="9812754at2"/>
<comment type="caution">
    <text evidence="2">The sequence shown here is derived from an EMBL/GenBank/DDBJ whole genome shotgun (WGS) entry which is preliminary data.</text>
</comment>
<keyword evidence="3" id="KW-1185">Reference proteome</keyword>
<dbReference type="SUPFAM" id="SSF54909">
    <property type="entry name" value="Dimeric alpha+beta barrel"/>
    <property type="match status" value="1"/>
</dbReference>
<dbReference type="Proteomes" id="UP000199581">
    <property type="component" value="Unassembled WGS sequence"/>
</dbReference>
<proteinExistence type="predicted"/>
<organism evidence="2 3">
    <name type="scientific">Desulfomicrobium norvegicum (strain DSM 1741 / NCIMB 8310)</name>
    <name type="common">Desulfovibrio baculatus (strain Norway 4)</name>
    <name type="synonym">Desulfovibrio desulfuricans (strain Norway 4)</name>
    <dbReference type="NCBI Taxonomy" id="52561"/>
    <lineage>
        <taxon>Bacteria</taxon>
        <taxon>Pseudomonadati</taxon>
        <taxon>Thermodesulfobacteriota</taxon>
        <taxon>Desulfovibrionia</taxon>
        <taxon>Desulfovibrionales</taxon>
        <taxon>Desulfomicrobiaceae</taxon>
        <taxon>Desulfomicrobium</taxon>
    </lineage>
</organism>
<feature type="domain" description="ABM" evidence="1">
    <location>
        <begin position="2"/>
        <end position="94"/>
    </location>
</feature>
<dbReference type="PROSITE" id="PS51725">
    <property type="entry name" value="ABM"/>
    <property type="match status" value="1"/>
</dbReference>
<dbReference type="InterPro" id="IPR007138">
    <property type="entry name" value="ABM_dom"/>
</dbReference>
<dbReference type="GO" id="GO:0005829">
    <property type="term" value="C:cytosol"/>
    <property type="evidence" value="ECO:0007669"/>
    <property type="project" value="TreeGrafter"/>
</dbReference>
<dbReference type="AlphaFoldDB" id="A0A8G2C359"/>
<dbReference type="InterPro" id="IPR011008">
    <property type="entry name" value="Dimeric_a/b-barrel"/>
</dbReference>